<sequence>MLVKAIEEQRLKMQGEKVKTPMLCSENNSIAKVHSLVKTPLKKSLMINTSPPWPPITILTKILNQPVGNGDAAVARKKMANNMVEEEGLHNITAHGTTTSPLTKHMDESSGDNPMDELKLPDENSFLLIEIPSFSLGLSQEEMHVQNDYEVTLPPLCIEAMDSTTQFSRTHARLERAREIETFRLYSMTTTVIPRSKCFQVKTPTMLTKHTFLSEISWGRTRLSRLQTVFGNQARICVISPKVHSNFSSNAAGVIYSCSVSKL</sequence>
<organism evidence="2 3">
    <name type="scientific">Brassica napus</name>
    <name type="common">Rape</name>
    <dbReference type="NCBI Taxonomy" id="3708"/>
    <lineage>
        <taxon>Eukaryota</taxon>
        <taxon>Viridiplantae</taxon>
        <taxon>Streptophyta</taxon>
        <taxon>Embryophyta</taxon>
        <taxon>Tracheophyta</taxon>
        <taxon>Spermatophyta</taxon>
        <taxon>Magnoliopsida</taxon>
        <taxon>eudicotyledons</taxon>
        <taxon>Gunneridae</taxon>
        <taxon>Pentapetalae</taxon>
        <taxon>rosids</taxon>
        <taxon>malvids</taxon>
        <taxon>Brassicales</taxon>
        <taxon>Brassicaceae</taxon>
        <taxon>Brassiceae</taxon>
        <taxon>Brassica</taxon>
    </lineage>
</organism>
<comment type="caution">
    <text evidence="2">The sequence shown here is derived from an EMBL/GenBank/DDBJ whole genome shotgun (WGS) entry which is preliminary data.</text>
</comment>
<proteinExistence type="predicted"/>
<gene>
    <name evidence="2" type="ORF">HID58_064533</name>
</gene>
<evidence type="ECO:0000313" key="2">
    <source>
        <dbReference type="EMBL" id="KAH0877139.1"/>
    </source>
</evidence>
<evidence type="ECO:0000256" key="1">
    <source>
        <dbReference type="SAM" id="MobiDB-lite"/>
    </source>
</evidence>
<dbReference type="EMBL" id="JAGKQM010000015">
    <property type="protein sequence ID" value="KAH0877139.1"/>
    <property type="molecule type" value="Genomic_DNA"/>
</dbReference>
<keyword evidence="3" id="KW-1185">Reference proteome</keyword>
<name>A0ABQ7ZA88_BRANA</name>
<evidence type="ECO:0000313" key="3">
    <source>
        <dbReference type="Proteomes" id="UP000824890"/>
    </source>
</evidence>
<accession>A0ABQ7ZA88</accession>
<protein>
    <submittedName>
        <fullName evidence="2">Uncharacterized protein</fullName>
    </submittedName>
</protein>
<reference evidence="2 3" key="1">
    <citation type="submission" date="2021-05" db="EMBL/GenBank/DDBJ databases">
        <title>Genome Assembly of Synthetic Allotetraploid Brassica napus Reveals Homoeologous Exchanges between Subgenomes.</title>
        <authorList>
            <person name="Davis J.T."/>
        </authorList>
    </citation>
    <scope>NUCLEOTIDE SEQUENCE [LARGE SCALE GENOMIC DNA]</scope>
    <source>
        <strain evidence="3">cv. Da-Ae</strain>
        <tissue evidence="2">Seedling</tissue>
    </source>
</reference>
<feature type="region of interest" description="Disordered" evidence="1">
    <location>
        <begin position="91"/>
        <end position="114"/>
    </location>
</feature>
<dbReference type="Proteomes" id="UP000824890">
    <property type="component" value="Unassembled WGS sequence"/>
</dbReference>